<reference evidence="3 4" key="2">
    <citation type="journal article" date="2019" name="G3 (Bethesda)">
        <title>Hybrid Assembly of the Genome of the Entomopathogenic Nematode Steinernema carpocapsae Identifies the X-Chromosome.</title>
        <authorList>
            <person name="Serra L."/>
            <person name="Macchietto M."/>
            <person name="Macias-Munoz A."/>
            <person name="McGill C.J."/>
            <person name="Rodriguez I.M."/>
            <person name="Rodriguez B."/>
            <person name="Murad R."/>
            <person name="Mortazavi A."/>
        </authorList>
    </citation>
    <scope>NUCLEOTIDE SEQUENCE [LARGE SCALE GENOMIC DNA]</scope>
    <source>
        <strain evidence="3 4">ALL</strain>
    </source>
</reference>
<name>A0A4U8UWQ9_STECR</name>
<dbReference type="InterPro" id="IPR037517">
    <property type="entry name" value="HDAG_dom"/>
</dbReference>
<evidence type="ECO:0000313" key="3">
    <source>
        <dbReference type="EMBL" id="TMS36278.1"/>
    </source>
</evidence>
<evidence type="ECO:0000256" key="1">
    <source>
        <dbReference type="SAM" id="MobiDB-lite"/>
    </source>
</evidence>
<feature type="compositionally biased region" description="Polar residues" evidence="1">
    <location>
        <begin position="360"/>
        <end position="379"/>
    </location>
</feature>
<dbReference type="Proteomes" id="UP000298663">
    <property type="component" value="Unassembled WGS sequence"/>
</dbReference>
<sequence>MPSIGGSQLFDQDLVKWIEAKLGDPSELWSGSLASSLLSREMLTELETCYQELDNHVKLKIILAISHLSHRLLQQFRQPLERLLTLARRDVDEWVEAIASMHQTVFENGSISFPESERDLFNKAIAQFEKVVKHGGCAVSESLQQLPQETAYMTHFAIRTTYGCPERPLEEHFKLKHKPKSALLLEEVTKAFNNIGDIGGKGKCNGMSSTFPLRMRSTVRKPNNNLPMKGIPTVSACKQSAGFTNEPRKFTRPLIKREGGAKLLQLDEIPQPIMKKRRRATEAEEKKPKTSTTKKRRESESLSSPTGVTVSSPSSSHATAETSAHDSATGNDKTPTPSATSPLASPTPSTADASERRNTGRQQAQKQKPEQVNQNSAQDADTIIPTVDPVVQYCEDLYRTSNRLDQNGYFAILSFMRGNRVPHPSVPTIEHIGSIKLTESREACKQPDGSTKYMLVETIFEMDYNRGEWKRLRKVRPLRDDELNGASLSLVH</sequence>
<proteinExistence type="predicted"/>
<reference evidence="3 4" key="1">
    <citation type="journal article" date="2015" name="Genome Biol.">
        <title>Comparative genomics of Steinernema reveals deeply conserved gene regulatory networks.</title>
        <authorList>
            <person name="Dillman A.R."/>
            <person name="Macchietto M."/>
            <person name="Porter C.F."/>
            <person name="Rogers A."/>
            <person name="Williams B."/>
            <person name="Antoshechkin I."/>
            <person name="Lee M.M."/>
            <person name="Goodwin Z."/>
            <person name="Lu X."/>
            <person name="Lewis E.E."/>
            <person name="Goodrich-Blair H."/>
            <person name="Stock S.P."/>
            <person name="Adams B.J."/>
            <person name="Sternberg P.W."/>
            <person name="Mortazavi A."/>
        </authorList>
    </citation>
    <scope>NUCLEOTIDE SEQUENCE [LARGE SCALE GENOMIC DNA]</scope>
    <source>
        <strain evidence="3 4">ALL</strain>
    </source>
</reference>
<dbReference type="STRING" id="34508.A0A4U8UWQ9"/>
<gene>
    <name evidence="3" type="ORF">L596_003479</name>
</gene>
<evidence type="ECO:0000259" key="2">
    <source>
        <dbReference type="PROSITE" id="PS51838"/>
    </source>
</evidence>
<keyword evidence="4" id="KW-1185">Reference proteome</keyword>
<feature type="compositionally biased region" description="Low complexity" evidence="1">
    <location>
        <begin position="301"/>
        <end position="352"/>
    </location>
</feature>
<comment type="caution">
    <text evidence="3">The sequence shown here is derived from an EMBL/GenBank/DDBJ whole genome shotgun (WGS) entry which is preliminary data.</text>
</comment>
<dbReference type="Pfam" id="PF23553">
    <property type="entry name" value="NELF-A_N"/>
    <property type="match status" value="1"/>
</dbReference>
<dbReference type="AlphaFoldDB" id="A0A4U8UWQ9"/>
<feature type="region of interest" description="Disordered" evidence="1">
    <location>
        <begin position="262"/>
        <end position="383"/>
    </location>
</feature>
<protein>
    <recommendedName>
        <fullName evidence="2">HDAg domain-containing protein</fullName>
    </recommendedName>
</protein>
<dbReference type="InterPro" id="IPR056557">
    <property type="entry name" value="NELF-A_N"/>
</dbReference>
<evidence type="ECO:0000313" key="4">
    <source>
        <dbReference type="Proteomes" id="UP000298663"/>
    </source>
</evidence>
<dbReference type="OrthoDB" id="2135488at2759"/>
<feature type="domain" description="HDAg" evidence="2">
    <location>
        <begin position="94"/>
        <end position="264"/>
    </location>
</feature>
<dbReference type="EMBL" id="AZBU02000001">
    <property type="protein sequence ID" value="TMS36278.1"/>
    <property type="molecule type" value="Genomic_DNA"/>
</dbReference>
<organism evidence="3 4">
    <name type="scientific">Steinernema carpocapsae</name>
    <name type="common">Entomopathogenic nematode</name>
    <dbReference type="NCBI Taxonomy" id="34508"/>
    <lineage>
        <taxon>Eukaryota</taxon>
        <taxon>Metazoa</taxon>
        <taxon>Ecdysozoa</taxon>
        <taxon>Nematoda</taxon>
        <taxon>Chromadorea</taxon>
        <taxon>Rhabditida</taxon>
        <taxon>Tylenchina</taxon>
        <taxon>Panagrolaimomorpha</taxon>
        <taxon>Strongyloidoidea</taxon>
        <taxon>Steinernematidae</taxon>
        <taxon>Steinernema</taxon>
    </lineage>
</organism>
<dbReference type="PROSITE" id="PS51838">
    <property type="entry name" value="HDAG"/>
    <property type="match status" value="1"/>
</dbReference>
<accession>A0A4U8UWQ9</accession>